<reference evidence="1" key="1">
    <citation type="journal article" date="2015" name="Nature">
        <title>Complex archaea that bridge the gap between prokaryotes and eukaryotes.</title>
        <authorList>
            <person name="Spang A."/>
            <person name="Saw J.H."/>
            <person name="Jorgensen S.L."/>
            <person name="Zaremba-Niedzwiedzka K."/>
            <person name="Martijn J."/>
            <person name="Lind A.E."/>
            <person name="van Eijk R."/>
            <person name="Schleper C."/>
            <person name="Guy L."/>
            <person name="Ettema T.J."/>
        </authorList>
    </citation>
    <scope>NUCLEOTIDE SEQUENCE</scope>
</reference>
<dbReference type="AlphaFoldDB" id="A0A0F9GKS0"/>
<accession>A0A0F9GKS0</accession>
<dbReference type="EMBL" id="LAZR01017688">
    <property type="protein sequence ID" value="KKL99393.1"/>
    <property type="molecule type" value="Genomic_DNA"/>
</dbReference>
<protein>
    <submittedName>
        <fullName evidence="1">Uncharacterized protein</fullName>
    </submittedName>
</protein>
<name>A0A0F9GKS0_9ZZZZ</name>
<sequence length="125" mass="14563">MGCGNINQVIKDCRSFDIPKDFDTACKKVKSSLKHGSRVYWYYKDEKEFADQEGMDIKEDPPYSGIVVAIPDTTMQSRPQELDFENCMIVMDNYPTEKCYPEATWMAINRLLDNEDLVEIFEKEL</sequence>
<proteinExistence type="predicted"/>
<organism evidence="1">
    <name type="scientific">marine sediment metagenome</name>
    <dbReference type="NCBI Taxonomy" id="412755"/>
    <lineage>
        <taxon>unclassified sequences</taxon>
        <taxon>metagenomes</taxon>
        <taxon>ecological metagenomes</taxon>
    </lineage>
</organism>
<comment type="caution">
    <text evidence="1">The sequence shown here is derived from an EMBL/GenBank/DDBJ whole genome shotgun (WGS) entry which is preliminary data.</text>
</comment>
<evidence type="ECO:0000313" key="1">
    <source>
        <dbReference type="EMBL" id="KKL99393.1"/>
    </source>
</evidence>
<gene>
    <name evidence="1" type="ORF">LCGC14_1814880</name>
</gene>